<dbReference type="CDD" id="cd02518">
    <property type="entry name" value="GT2_SpsF"/>
    <property type="match status" value="1"/>
</dbReference>
<reference evidence="1" key="1">
    <citation type="journal article" date="2014" name="Int. J. Syst. Evol. Microbiol.">
        <title>Complete genome sequence of Corynebacterium casei LMG S-19264T (=DSM 44701T), isolated from a smear-ripened cheese.</title>
        <authorList>
            <consortium name="US DOE Joint Genome Institute (JGI-PGF)"/>
            <person name="Walter F."/>
            <person name="Albersmeier A."/>
            <person name="Kalinowski J."/>
            <person name="Ruckert C."/>
        </authorList>
    </citation>
    <scope>NUCLEOTIDE SEQUENCE</scope>
    <source>
        <strain evidence="1">CGMCC 1.12360</strain>
    </source>
</reference>
<dbReference type="InterPro" id="IPR029044">
    <property type="entry name" value="Nucleotide-diphossugar_trans"/>
</dbReference>
<dbReference type="AlphaFoldDB" id="A0A8J2TNL8"/>
<dbReference type="SUPFAM" id="SSF53448">
    <property type="entry name" value="Nucleotide-diphospho-sugar transferases"/>
    <property type="match status" value="1"/>
</dbReference>
<dbReference type="EMBL" id="BMEV01000033">
    <property type="protein sequence ID" value="GFZ77934.1"/>
    <property type="molecule type" value="Genomic_DNA"/>
</dbReference>
<organism evidence="1 2">
    <name type="scientific">Compostibacillus humi</name>
    <dbReference type="NCBI Taxonomy" id="1245525"/>
    <lineage>
        <taxon>Bacteria</taxon>
        <taxon>Bacillati</taxon>
        <taxon>Bacillota</taxon>
        <taxon>Bacilli</taxon>
        <taxon>Bacillales</taxon>
        <taxon>Bacillaceae</taxon>
        <taxon>Compostibacillus</taxon>
    </lineage>
</organism>
<keyword evidence="2" id="KW-1185">Reference proteome</keyword>
<evidence type="ECO:0000313" key="1">
    <source>
        <dbReference type="EMBL" id="GFZ77934.1"/>
    </source>
</evidence>
<dbReference type="Gene3D" id="3.90.550.10">
    <property type="entry name" value="Spore Coat Polysaccharide Biosynthesis Protein SpsA, Chain A"/>
    <property type="match status" value="1"/>
</dbReference>
<dbReference type="RefSeq" id="WP_188392213.1">
    <property type="nucleotide sequence ID" value="NZ_BMEV01000033.1"/>
</dbReference>
<accession>A0A8J2TNL8</accession>
<name>A0A8J2TNL8_9BACI</name>
<protein>
    <submittedName>
        <fullName evidence="1">Spore coat protein</fullName>
    </submittedName>
</protein>
<dbReference type="PANTHER" id="PTHR42866:SF1">
    <property type="entry name" value="SPORE COAT POLYSACCHARIDE BIOSYNTHESIS PROTEIN SPSF"/>
    <property type="match status" value="1"/>
</dbReference>
<sequence length="245" mass="28870">MKVVAIIQARMGSTRLPGKVLKKVLGKTLLEYQLERVQKSKRIDQVVIATTRLTRDDPIIEICQLLAVDYYRGSEMDVLSRYYEAALHYQADVVVRLTSDCPVIDPQVIDTVIDEYLIQRPKFDYVSNTLERTYPRGMDTEVFSFQALEFSHQRAAESPFREHVTPFIYTNSNMFQCKSVCYEKDVSDHRWTVDTIEDFRLISKIIEHLYPQNKDFTLEDMLHLLEENRDWKKINEHIEQKEIGR</sequence>
<dbReference type="GO" id="GO:0005829">
    <property type="term" value="C:cytosol"/>
    <property type="evidence" value="ECO:0007669"/>
    <property type="project" value="TreeGrafter"/>
</dbReference>
<keyword evidence="1" id="KW-0946">Virion</keyword>
<dbReference type="Proteomes" id="UP000602050">
    <property type="component" value="Unassembled WGS sequence"/>
</dbReference>
<comment type="caution">
    <text evidence="1">The sequence shown here is derived from an EMBL/GenBank/DDBJ whole genome shotgun (WGS) entry which is preliminary data.</text>
</comment>
<dbReference type="Pfam" id="PF02348">
    <property type="entry name" value="CTP_transf_3"/>
    <property type="match status" value="1"/>
</dbReference>
<dbReference type="InterPro" id="IPR003329">
    <property type="entry name" value="Cytidylyl_trans"/>
</dbReference>
<dbReference type="PANTHER" id="PTHR42866">
    <property type="entry name" value="3-DEOXY-MANNO-OCTULOSONATE CYTIDYLYLTRANSFERASE"/>
    <property type="match status" value="1"/>
</dbReference>
<reference evidence="1" key="2">
    <citation type="submission" date="2020-09" db="EMBL/GenBank/DDBJ databases">
        <authorList>
            <person name="Sun Q."/>
            <person name="Zhou Y."/>
        </authorList>
    </citation>
    <scope>NUCLEOTIDE SEQUENCE</scope>
    <source>
        <strain evidence="1">CGMCC 1.12360</strain>
    </source>
</reference>
<proteinExistence type="predicted"/>
<evidence type="ECO:0000313" key="2">
    <source>
        <dbReference type="Proteomes" id="UP000602050"/>
    </source>
</evidence>
<gene>
    <name evidence="1" type="ORF">GCM10010978_19440</name>
</gene>
<keyword evidence="1" id="KW-0167">Capsid protein</keyword>